<evidence type="ECO:0000256" key="1">
    <source>
        <dbReference type="ARBA" id="ARBA00009743"/>
    </source>
</evidence>
<dbReference type="Gene3D" id="3.20.20.70">
    <property type="entry name" value="Aldolase class I"/>
    <property type="match status" value="1"/>
</dbReference>
<dbReference type="InterPro" id="IPR017853">
    <property type="entry name" value="GH"/>
</dbReference>
<keyword evidence="3 5" id="KW-0378">Hydrolase</keyword>
<comment type="similarity">
    <text evidence="1 5">Belongs to the glycosyl hydrolase 27 family.</text>
</comment>
<dbReference type="PANTHER" id="PTHR11452">
    <property type="entry name" value="ALPHA-GALACTOSIDASE/ALPHA-N-ACETYLGALACTOSAMINIDASE"/>
    <property type="match status" value="1"/>
</dbReference>
<dbReference type="EC" id="3.2.1.22" evidence="5"/>
<dbReference type="FunFam" id="3.20.20.70:FF:000197">
    <property type="entry name" value="Alpha-galactosidase"/>
    <property type="match status" value="1"/>
</dbReference>
<dbReference type="GO" id="GO:0004557">
    <property type="term" value="F:alpha-galactosidase activity"/>
    <property type="evidence" value="ECO:0007669"/>
    <property type="project" value="UniProtKB-EC"/>
</dbReference>
<dbReference type="InterPro" id="IPR041233">
    <property type="entry name" value="Melibiase_C"/>
</dbReference>
<dbReference type="CDD" id="cd14792">
    <property type="entry name" value="GH27"/>
    <property type="match status" value="1"/>
</dbReference>
<keyword evidence="5" id="KW-1015">Disulfide bond</keyword>
<dbReference type="RefSeq" id="WP_212998187.1">
    <property type="nucleotide sequence ID" value="NZ_BAAATW010000007.1"/>
</dbReference>
<dbReference type="InterPro" id="IPR013780">
    <property type="entry name" value="Glyco_hydro_b"/>
</dbReference>
<dbReference type="Pfam" id="PF17801">
    <property type="entry name" value="Melibiase_C"/>
    <property type="match status" value="1"/>
</dbReference>
<dbReference type="SUPFAM" id="SSF51011">
    <property type="entry name" value="Glycosyl hydrolase domain"/>
    <property type="match status" value="1"/>
</dbReference>
<name>A0A919VR12_9ACTN</name>
<reference evidence="7" key="1">
    <citation type="submission" date="2021-03" db="EMBL/GenBank/DDBJ databases">
        <title>Whole genome shotgun sequence of Actinoplanes consettensis NBRC 14913.</title>
        <authorList>
            <person name="Komaki H."/>
            <person name="Tamura T."/>
        </authorList>
    </citation>
    <scope>NUCLEOTIDE SEQUENCE</scope>
    <source>
        <strain evidence="7">NBRC 14913</strain>
    </source>
</reference>
<dbReference type="EMBL" id="BOQP01000016">
    <property type="protein sequence ID" value="GIM73211.1"/>
    <property type="molecule type" value="Genomic_DNA"/>
</dbReference>
<evidence type="ECO:0000256" key="3">
    <source>
        <dbReference type="ARBA" id="ARBA00022801"/>
    </source>
</evidence>
<sequence>MLAATPPMGWNSWNQVHCYELDENVVKRAADALVSTGMRDAGYEYVVVDDCWQAHTRDADGNLQPHPSRFPGGIAALADYVHERGLKFGLYSSPGTDTCAMHYDEYPGTLLGSLGHEQQDADLFASWGVDFLKYDWCLADINAGLEPVPAFTHMRDSIAATGRPIVYSISEYGRYEPWKWGPGIGNMWRTTDDLFAEWNSVAGVIDQQLALIRGPHTSRPGAWNDPDMLQVGNGNLTDDENRTHFSIWAMLAAPLFIGTDLDALSPIAREVLLNTAVIAVDQDRLGKQATVLAERDGTVVLDKELTGGDHAVALYNSTGEATTISAALPGSDHYELHDLWTGARTEGSGEISALVGPHCTEMFRVTPR</sequence>
<proteinExistence type="inferred from homology"/>
<dbReference type="Proteomes" id="UP000680865">
    <property type="component" value="Unassembled WGS sequence"/>
</dbReference>
<organism evidence="7 8">
    <name type="scientific">Winogradskya consettensis</name>
    <dbReference type="NCBI Taxonomy" id="113560"/>
    <lineage>
        <taxon>Bacteria</taxon>
        <taxon>Bacillati</taxon>
        <taxon>Actinomycetota</taxon>
        <taxon>Actinomycetes</taxon>
        <taxon>Micromonosporales</taxon>
        <taxon>Micromonosporaceae</taxon>
        <taxon>Winogradskya</taxon>
    </lineage>
</organism>
<dbReference type="SUPFAM" id="SSF51445">
    <property type="entry name" value="(Trans)glycosidases"/>
    <property type="match status" value="1"/>
</dbReference>
<evidence type="ECO:0000256" key="2">
    <source>
        <dbReference type="ARBA" id="ARBA00022729"/>
    </source>
</evidence>
<dbReference type="AlphaFoldDB" id="A0A919VR12"/>
<dbReference type="InterPro" id="IPR002241">
    <property type="entry name" value="Glyco_hydro_27"/>
</dbReference>
<gene>
    <name evidence="7" type="primary">galA_5</name>
    <name evidence="7" type="ORF">Aco04nite_34180</name>
</gene>
<keyword evidence="8" id="KW-1185">Reference proteome</keyword>
<evidence type="ECO:0000256" key="4">
    <source>
        <dbReference type="ARBA" id="ARBA00023295"/>
    </source>
</evidence>
<feature type="domain" description="Alpha galactosidase C-terminal" evidence="6">
    <location>
        <begin position="298"/>
        <end position="365"/>
    </location>
</feature>
<dbReference type="PANTHER" id="PTHR11452:SF75">
    <property type="entry name" value="ALPHA-GALACTOSIDASE MEL1"/>
    <property type="match status" value="1"/>
</dbReference>
<protein>
    <recommendedName>
        <fullName evidence="5">Alpha-galactosidase</fullName>
        <ecNumber evidence="5">3.2.1.22</ecNumber>
    </recommendedName>
    <alternativeName>
        <fullName evidence="5">Melibiase</fullName>
    </alternativeName>
</protein>
<evidence type="ECO:0000313" key="8">
    <source>
        <dbReference type="Proteomes" id="UP000680865"/>
    </source>
</evidence>
<dbReference type="InterPro" id="IPR000111">
    <property type="entry name" value="Glyco_hydro_27/36_CS"/>
</dbReference>
<dbReference type="PRINTS" id="PR00740">
    <property type="entry name" value="GLHYDRLASE27"/>
</dbReference>
<evidence type="ECO:0000313" key="7">
    <source>
        <dbReference type="EMBL" id="GIM73211.1"/>
    </source>
</evidence>
<dbReference type="PROSITE" id="PS00512">
    <property type="entry name" value="ALPHA_GALACTOSIDASE"/>
    <property type="match status" value="1"/>
</dbReference>
<evidence type="ECO:0000259" key="6">
    <source>
        <dbReference type="Pfam" id="PF17801"/>
    </source>
</evidence>
<comment type="catalytic activity">
    <reaction evidence="5">
        <text>Hydrolysis of terminal, non-reducing alpha-D-galactose residues in alpha-D-galactosides, including galactose oligosaccharides, galactomannans and galactolipids.</text>
        <dbReference type="EC" id="3.2.1.22"/>
    </reaction>
</comment>
<comment type="caution">
    <text evidence="7">The sequence shown here is derived from an EMBL/GenBank/DDBJ whole genome shotgun (WGS) entry which is preliminary data.</text>
</comment>
<dbReference type="Pfam" id="PF16499">
    <property type="entry name" value="Melibiase_2"/>
    <property type="match status" value="1"/>
</dbReference>
<keyword evidence="4 5" id="KW-0326">Glycosidase</keyword>
<keyword evidence="2" id="KW-0732">Signal</keyword>
<accession>A0A919VR12</accession>
<dbReference type="InterPro" id="IPR013785">
    <property type="entry name" value="Aldolase_TIM"/>
</dbReference>
<dbReference type="GO" id="GO:0005975">
    <property type="term" value="P:carbohydrate metabolic process"/>
    <property type="evidence" value="ECO:0007669"/>
    <property type="project" value="InterPro"/>
</dbReference>
<dbReference type="Gene3D" id="2.60.40.1180">
    <property type="entry name" value="Golgi alpha-mannosidase II"/>
    <property type="match status" value="1"/>
</dbReference>
<evidence type="ECO:0000256" key="5">
    <source>
        <dbReference type="RuleBase" id="RU361168"/>
    </source>
</evidence>